<dbReference type="NCBIfam" id="TIGR03696">
    <property type="entry name" value="Rhs_assc_core"/>
    <property type="match status" value="1"/>
</dbReference>
<accession>F8L428</accession>
<dbReference type="Gene3D" id="2.180.10.10">
    <property type="entry name" value="RHS repeat-associated core"/>
    <property type="match status" value="1"/>
</dbReference>
<evidence type="ECO:0008006" key="3">
    <source>
        <dbReference type="Google" id="ProtNLM"/>
    </source>
</evidence>
<reference evidence="1 2" key="2">
    <citation type="journal article" date="2011" name="Mol. Biol. Evol.">
        <title>Unity in variety--the pan-genome of the Chlamydiae.</title>
        <authorList>
            <person name="Collingro A."/>
            <person name="Tischler P."/>
            <person name="Weinmaier T."/>
            <person name="Penz T."/>
            <person name="Heinz E."/>
            <person name="Brunham R.C."/>
            <person name="Read T.D."/>
            <person name="Bavoil P.M."/>
            <person name="Sachse K."/>
            <person name="Kahane S."/>
            <person name="Friedman M.G."/>
            <person name="Rattei T."/>
            <person name="Myers G.S."/>
            <person name="Horn M."/>
        </authorList>
    </citation>
    <scope>NUCLEOTIDE SEQUENCE [LARGE SCALE GENOMIC DNA]</scope>
    <source>
        <strain evidence="2">ATCC VR-1471 / Z</strain>
    </source>
</reference>
<dbReference type="RefSeq" id="WP_013944524.1">
    <property type="nucleotide sequence ID" value="NC_015713.1"/>
</dbReference>
<evidence type="ECO:0000313" key="2">
    <source>
        <dbReference type="Proteomes" id="UP000000496"/>
    </source>
</evidence>
<dbReference type="Proteomes" id="UP000000496">
    <property type="component" value="Chromosome gsn.131"/>
</dbReference>
<organism evidence="1 2">
    <name type="scientific">Simkania negevensis (strain ATCC VR-1471 / DSM 27360 / Z)</name>
    <dbReference type="NCBI Taxonomy" id="331113"/>
    <lineage>
        <taxon>Bacteria</taxon>
        <taxon>Pseudomonadati</taxon>
        <taxon>Chlamydiota</taxon>
        <taxon>Chlamydiia</taxon>
        <taxon>Parachlamydiales</taxon>
        <taxon>Simkaniaceae</taxon>
        <taxon>Simkania</taxon>
    </lineage>
</organism>
<reference key="1">
    <citation type="journal article" date="2011" name="Mol. Biol. Evol.">
        <title>Unity in variety -- the pan-genome of the Chlamydiae.</title>
        <authorList>
            <person name="Collingro A."/>
            <person name="Tischler P."/>
            <person name="Weinmaier T."/>
            <person name="Penz T."/>
            <person name="Heinz E."/>
            <person name="Brunham R.C."/>
            <person name="Read T.D."/>
            <person name="Bavoil P.M."/>
            <person name="Sachse K."/>
            <person name="Kahane S."/>
            <person name="Friedman M.G."/>
            <person name="Rattei T."/>
            <person name="Myers G.S.A."/>
            <person name="Horn M."/>
        </authorList>
    </citation>
    <scope>NUCLEOTIDE SEQUENCE</scope>
    <source>
        <strain>Z</strain>
    </source>
</reference>
<dbReference type="AlphaFoldDB" id="F8L428"/>
<protein>
    <recommendedName>
        <fullName evidence="3">RHS repeat-associated core domain-containing protein</fullName>
    </recommendedName>
</protein>
<keyword evidence="2" id="KW-1185">Reference proteome</keyword>
<dbReference type="EMBL" id="FR872582">
    <property type="protein sequence ID" value="CCB90058.1"/>
    <property type="molecule type" value="Genomic_DNA"/>
</dbReference>
<dbReference type="HOGENOM" id="CLU_882491_0_0_0"/>
<evidence type="ECO:0000313" key="1">
    <source>
        <dbReference type="EMBL" id="CCB90058.1"/>
    </source>
</evidence>
<dbReference type="InterPro" id="IPR022385">
    <property type="entry name" value="Rhs_assc_core"/>
</dbReference>
<proteinExistence type="predicted"/>
<sequence length="315" mass="36430">MPTGTQVTDSLLHNPWRYQSKRKVGQLVAFGRRFYDPETGRWISPDPKGFDEGPNLYQFLLNCPMLHFDLYGASVQKLESLEQMERAVRFDDDFERRYGGPQSVRWDYFPDRDYSQIANHPLVTGEKRILCIGGINTSFEEHKNNVRYLSKLAGDMPIYSVYNASRGIKRDLEECKMGLNLIGTTPARLHYESKMDFFSSSDKSLLSVDFSQGAILGNISQLMLPEQYRKRTILIAIAPGVFSPRELWKESFYICTKNDLVPKLQKVFGKIPPARDNITYVDTGKVFDSGHKLTHEVYAEYFERYFKDYIKGAYD</sequence>
<dbReference type="eggNOG" id="COG3209">
    <property type="taxonomic scope" value="Bacteria"/>
</dbReference>
<name>F8L428_SIMNZ</name>
<dbReference type="STRING" id="331113.SNE_A21810"/>
<gene>
    <name evidence="1" type="ordered locus">SNE_A21810</name>
</gene>
<dbReference type="KEGG" id="sng:SNE_A21810"/>